<reference evidence="4 5" key="1">
    <citation type="submission" date="2021-04" db="EMBL/GenBank/DDBJ databases">
        <authorList>
            <person name="Pira H."/>
            <person name="Risdian C."/>
            <person name="Wink J."/>
        </authorList>
    </citation>
    <scope>NUCLEOTIDE SEQUENCE [LARGE SCALE GENOMIC DNA]</scope>
    <source>
        <strain evidence="4 5">WH53</strain>
    </source>
</reference>
<proteinExistence type="inferred from homology"/>
<gene>
    <name evidence="4" type="ORF">KCG35_08160</name>
</gene>
<dbReference type="InterPro" id="IPR050559">
    <property type="entry name" value="P-Pant_transferase_sf"/>
</dbReference>
<dbReference type="GO" id="GO:0016740">
    <property type="term" value="F:transferase activity"/>
    <property type="evidence" value="ECO:0007669"/>
    <property type="project" value="UniProtKB-KW"/>
</dbReference>
<evidence type="ECO:0000259" key="3">
    <source>
        <dbReference type="Pfam" id="PF01648"/>
    </source>
</evidence>
<protein>
    <submittedName>
        <fullName evidence="4">4'-phosphopantetheinyl transferase superfamily protein</fullName>
    </submittedName>
</protein>
<evidence type="ECO:0000313" key="4">
    <source>
        <dbReference type="EMBL" id="MBU2711030.1"/>
    </source>
</evidence>
<organism evidence="4 5">
    <name type="scientific">Zooshikella harenae</name>
    <dbReference type="NCBI Taxonomy" id="2827238"/>
    <lineage>
        <taxon>Bacteria</taxon>
        <taxon>Pseudomonadati</taxon>
        <taxon>Pseudomonadota</taxon>
        <taxon>Gammaproteobacteria</taxon>
        <taxon>Oceanospirillales</taxon>
        <taxon>Zooshikellaceae</taxon>
        <taxon>Zooshikella</taxon>
    </lineage>
</organism>
<keyword evidence="2 4" id="KW-0808">Transferase</keyword>
<comment type="similarity">
    <text evidence="1">Belongs to the P-Pant transferase superfamily. Gsp/Sfp/HetI/AcpT family.</text>
</comment>
<dbReference type="PANTHER" id="PTHR12215:SF10">
    <property type="entry name" value="L-AMINOADIPATE-SEMIALDEHYDE DEHYDROGENASE-PHOSPHOPANTETHEINYL TRANSFERASE"/>
    <property type="match status" value="1"/>
</dbReference>
<evidence type="ECO:0000256" key="1">
    <source>
        <dbReference type="ARBA" id="ARBA00010990"/>
    </source>
</evidence>
<dbReference type="InterPro" id="IPR008278">
    <property type="entry name" value="4-PPantetheinyl_Trfase_dom"/>
</dbReference>
<sequence>MSNNAASHLLLNFIPPRLKGRDAYLIELDRHVLPSHDELIHYLTPSEKKHVSSIKYAQSYDRVVVSRAVLRILLGYYLSCSPSSVDITVGGHGKPILKEESLFFNVSHSKNKYMYLLAREVSVGVDIEYINSRKHWQEIARDYFHPDEYSFLSNGLDRSDLIRQFYRIWVGKEAVMKFSGLGMALPINSFCIFPYKELQEVHYEFNSEQSCCSLQLINRQDLFTCATASPANKKIDIKHIIINE</sequence>
<evidence type="ECO:0000256" key="2">
    <source>
        <dbReference type="ARBA" id="ARBA00022679"/>
    </source>
</evidence>
<accession>A0ABS5ZCN5</accession>
<dbReference type="PANTHER" id="PTHR12215">
    <property type="entry name" value="PHOSPHOPANTETHEINE TRANSFERASE"/>
    <property type="match status" value="1"/>
</dbReference>
<dbReference type="Proteomes" id="UP000690515">
    <property type="component" value="Unassembled WGS sequence"/>
</dbReference>
<dbReference type="Gene3D" id="3.90.470.20">
    <property type="entry name" value="4'-phosphopantetheinyl transferase domain"/>
    <property type="match status" value="2"/>
</dbReference>
<evidence type="ECO:0000313" key="5">
    <source>
        <dbReference type="Proteomes" id="UP000690515"/>
    </source>
</evidence>
<dbReference type="SUPFAM" id="SSF56214">
    <property type="entry name" value="4'-phosphopantetheinyl transferase"/>
    <property type="match status" value="2"/>
</dbReference>
<name>A0ABS5ZCN5_9GAMM</name>
<dbReference type="EMBL" id="JAGSOY010000013">
    <property type="protein sequence ID" value="MBU2711030.1"/>
    <property type="molecule type" value="Genomic_DNA"/>
</dbReference>
<dbReference type="Pfam" id="PF01648">
    <property type="entry name" value="ACPS"/>
    <property type="match status" value="1"/>
</dbReference>
<dbReference type="RefSeq" id="WP_215819191.1">
    <property type="nucleotide sequence ID" value="NZ_JAGSOY010000013.1"/>
</dbReference>
<dbReference type="InterPro" id="IPR037143">
    <property type="entry name" value="4-PPantetheinyl_Trfase_dom_sf"/>
</dbReference>
<keyword evidence="5" id="KW-1185">Reference proteome</keyword>
<comment type="caution">
    <text evidence="4">The sequence shown here is derived from an EMBL/GenBank/DDBJ whole genome shotgun (WGS) entry which is preliminary data.</text>
</comment>
<feature type="domain" description="4'-phosphopantetheinyl transferase" evidence="3">
    <location>
        <begin position="122"/>
        <end position="193"/>
    </location>
</feature>